<gene>
    <name evidence="2" type="ORF">GALL_447410</name>
</gene>
<reference evidence="2" key="1">
    <citation type="submission" date="2016-10" db="EMBL/GenBank/DDBJ databases">
        <title>Sequence of Gallionella enrichment culture.</title>
        <authorList>
            <person name="Poehlein A."/>
            <person name="Muehling M."/>
            <person name="Daniel R."/>
        </authorList>
    </citation>
    <scope>NUCLEOTIDE SEQUENCE</scope>
</reference>
<organism evidence="2">
    <name type="scientific">mine drainage metagenome</name>
    <dbReference type="NCBI Taxonomy" id="410659"/>
    <lineage>
        <taxon>unclassified sequences</taxon>
        <taxon>metagenomes</taxon>
        <taxon>ecological metagenomes</taxon>
    </lineage>
</organism>
<protein>
    <submittedName>
        <fullName evidence="2">Uncharacterized protein</fullName>
    </submittedName>
</protein>
<dbReference type="EMBL" id="MLJW01002801">
    <property type="protein sequence ID" value="OIQ73621.1"/>
    <property type="molecule type" value="Genomic_DNA"/>
</dbReference>
<name>A0A1J5QCC2_9ZZZZ</name>
<comment type="caution">
    <text evidence="2">The sequence shown here is derived from an EMBL/GenBank/DDBJ whole genome shotgun (WGS) entry which is preliminary data.</text>
</comment>
<feature type="region of interest" description="Disordered" evidence="1">
    <location>
        <begin position="225"/>
        <end position="253"/>
    </location>
</feature>
<accession>A0A1J5QCC2</accession>
<proteinExistence type="predicted"/>
<evidence type="ECO:0000256" key="1">
    <source>
        <dbReference type="SAM" id="MobiDB-lite"/>
    </source>
</evidence>
<evidence type="ECO:0000313" key="2">
    <source>
        <dbReference type="EMBL" id="OIQ73621.1"/>
    </source>
</evidence>
<dbReference type="AlphaFoldDB" id="A0A1J5QCC2"/>
<sequence length="253" mass="26926">MPAQDAIAAILVQVAAVYAIGADDVAGHLADIGTRALAFIVRDEGVDVGHRDQLLSRIAQHVGQRRVAVEDAAICGNEFDPDARVVEGGLQHVAVPVQVACQGAQSPGQNRQPDQDDAGCKEEHHVYGVEHRGEELTCRDGRHDPQASLAERGETHGVFDSCRLRHHGSMLAMDAQILGTLLVVVIHDMVADGSVGNVGQAPDPACSLSADFDLRAGLVALQTKNQAGHRGQRQDDGYVAQQNSALPDRRLDP</sequence>